<keyword evidence="1" id="KW-0547">Nucleotide-binding</keyword>
<reference evidence="1" key="1">
    <citation type="journal article" date="2021" name="Proc. Natl. Acad. Sci. U.S.A.">
        <title>A Catalog of Tens of Thousands of Viruses from Human Metagenomes Reveals Hidden Associations with Chronic Diseases.</title>
        <authorList>
            <person name="Tisza M.J."/>
            <person name="Buck C.B."/>
        </authorList>
    </citation>
    <scope>NUCLEOTIDE SEQUENCE</scope>
    <source>
        <strain evidence="1">CtsNK10</strain>
    </source>
</reference>
<sequence length="78" mass="8912">MYTQPYTWHTSRFDSKTGKRVNIAGETDMIAVDQDGGIHIIDFKTSKKSFTRKSGGKTDLEKVDPGYRTSWIGFYSEQ</sequence>
<proteinExistence type="predicted"/>
<accession>A0A8S5NLZ5</accession>
<dbReference type="GO" id="GO:0004386">
    <property type="term" value="F:helicase activity"/>
    <property type="evidence" value="ECO:0007669"/>
    <property type="project" value="UniProtKB-KW"/>
</dbReference>
<organism evidence="1">
    <name type="scientific">Podoviridae sp. ctsNK10</name>
    <dbReference type="NCBI Taxonomy" id="2826582"/>
    <lineage>
        <taxon>Viruses</taxon>
        <taxon>Duplodnaviria</taxon>
        <taxon>Heunggongvirae</taxon>
        <taxon>Uroviricota</taxon>
        <taxon>Caudoviricetes</taxon>
    </lineage>
</organism>
<keyword evidence="1" id="KW-0347">Helicase</keyword>
<dbReference type="Gene3D" id="3.90.320.10">
    <property type="match status" value="1"/>
</dbReference>
<dbReference type="EMBL" id="BK015191">
    <property type="protein sequence ID" value="DAD95298.1"/>
    <property type="molecule type" value="Genomic_DNA"/>
</dbReference>
<keyword evidence="1" id="KW-0378">Hydrolase</keyword>
<name>A0A8S5NLZ5_9CAUD</name>
<dbReference type="InterPro" id="IPR011604">
    <property type="entry name" value="PDDEXK-like_dom_sf"/>
</dbReference>
<keyword evidence="1" id="KW-0067">ATP-binding</keyword>
<protein>
    <submittedName>
        <fullName evidence="1">ATP-dependent DNA helicase</fullName>
    </submittedName>
</protein>
<evidence type="ECO:0000313" key="1">
    <source>
        <dbReference type="EMBL" id="DAD95298.1"/>
    </source>
</evidence>